<dbReference type="Proteomes" id="UP001230504">
    <property type="component" value="Unassembled WGS sequence"/>
</dbReference>
<dbReference type="GeneID" id="85443541"/>
<protein>
    <submittedName>
        <fullName evidence="2">Uncharacterized protein</fullName>
    </submittedName>
</protein>
<gene>
    <name evidence="2" type="ORF">LY79DRAFT_571954</name>
</gene>
<accession>A0AAD8PKF6</accession>
<feature type="region of interest" description="Disordered" evidence="1">
    <location>
        <begin position="1"/>
        <end position="73"/>
    </location>
</feature>
<feature type="compositionally biased region" description="Basic and acidic residues" evidence="1">
    <location>
        <begin position="29"/>
        <end position="43"/>
    </location>
</feature>
<sequence length="73" mass="8043">MVPESLLSTSAGVTRPPRLPNFPSTEATESPRPDALRNLDHTSRPGCPGAQTSKPPTKHTRNKKITPQRELMR</sequence>
<dbReference type="AlphaFoldDB" id="A0AAD8PKF6"/>
<proteinExistence type="predicted"/>
<name>A0AAD8PKF6_9PEZI</name>
<feature type="compositionally biased region" description="Basic residues" evidence="1">
    <location>
        <begin position="56"/>
        <end position="66"/>
    </location>
</feature>
<evidence type="ECO:0000256" key="1">
    <source>
        <dbReference type="SAM" id="MobiDB-lite"/>
    </source>
</evidence>
<dbReference type="RefSeq" id="XP_060407658.1">
    <property type="nucleotide sequence ID" value="XM_060559301.1"/>
</dbReference>
<evidence type="ECO:0000313" key="2">
    <source>
        <dbReference type="EMBL" id="KAK1569413.1"/>
    </source>
</evidence>
<feature type="compositionally biased region" description="Polar residues" evidence="1">
    <location>
        <begin position="1"/>
        <end position="12"/>
    </location>
</feature>
<evidence type="ECO:0000313" key="3">
    <source>
        <dbReference type="Proteomes" id="UP001230504"/>
    </source>
</evidence>
<reference evidence="2" key="1">
    <citation type="submission" date="2021-06" db="EMBL/GenBank/DDBJ databases">
        <title>Comparative genomics, transcriptomics and evolutionary studies reveal genomic signatures of adaptation to plant cell wall in hemibiotrophic fungi.</title>
        <authorList>
            <consortium name="DOE Joint Genome Institute"/>
            <person name="Baroncelli R."/>
            <person name="Diaz J.F."/>
            <person name="Benocci T."/>
            <person name="Peng M."/>
            <person name="Battaglia E."/>
            <person name="Haridas S."/>
            <person name="Andreopoulos W."/>
            <person name="Labutti K."/>
            <person name="Pangilinan J."/>
            <person name="Floch G.L."/>
            <person name="Makela M.R."/>
            <person name="Henrissat B."/>
            <person name="Grigoriev I.V."/>
            <person name="Crouch J.A."/>
            <person name="De Vries R.P."/>
            <person name="Sukno S.A."/>
            <person name="Thon M.R."/>
        </authorList>
    </citation>
    <scope>NUCLEOTIDE SEQUENCE</scope>
    <source>
        <strain evidence="2">CBS 125086</strain>
    </source>
</reference>
<dbReference type="EMBL" id="JAHLJV010000136">
    <property type="protein sequence ID" value="KAK1569413.1"/>
    <property type="molecule type" value="Genomic_DNA"/>
</dbReference>
<keyword evidence="3" id="KW-1185">Reference proteome</keyword>
<comment type="caution">
    <text evidence="2">The sequence shown here is derived from an EMBL/GenBank/DDBJ whole genome shotgun (WGS) entry which is preliminary data.</text>
</comment>
<organism evidence="2 3">
    <name type="scientific">Colletotrichum navitas</name>
    <dbReference type="NCBI Taxonomy" id="681940"/>
    <lineage>
        <taxon>Eukaryota</taxon>
        <taxon>Fungi</taxon>
        <taxon>Dikarya</taxon>
        <taxon>Ascomycota</taxon>
        <taxon>Pezizomycotina</taxon>
        <taxon>Sordariomycetes</taxon>
        <taxon>Hypocreomycetidae</taxon>
        <taxon>Glomerellales</taxon>
        <taxon>Glomerellaceae</taxon>
        <taxon>Colletotrichum</taxon>
        <taxon>Colletotrichum graminicola species complex</taxon>
    </lineage>
</organism>